<dbReference type="AlphaFoldDB" id="A0A239HDP5"/>
<reference evidence="1 2" key="1">
    <citation type="submission" date="2017-06" db="EMBL/GenBank/DDBJ databases">
        <authorList>
            <person name="Kim H.J."/>
            <person name="Triplett B.A."/>
        </authorList>
    </citation>
    <scope>NUCLEOTIDE SEQUENCE [LARGE SCALE GENOMIC DNA]</scope>
    <source>
        <strain evidence="1 2">SCA</strain>
    </source>
</reference>
<dbReference type="Proteomes" id="UP000198304">
    <property type="component" value="Unassembled WGS sequence"/>
</dbReference>
<evidence type="ECO:0000313" key="2">
    <source>
        <dbReference type="Proteomes" id="UP000198304"/>
    </source>
</evidence>
<dbReference type="RefSeq" id="WP_278277866.1">
    <property type="nucleotide sequence ID" value="NZ_FZOJ01000021.1"/>
</dbReference>
<dbReference type="EMBL" id="FZOJ01000021">
    <property type="protein sequence ID" value="SNS79480.1"/>
    <property type="molecule type" value="Genomic_DNA"/>
</dbReference>
<name>A0A239HDP5_9FIRM</name>
<proteinExistence type="predicted"/>
<sequence>MILSDGFLVQELTIINTTREKIKGNPMVCMPKGLTHTLLKRI</sequence>
<protein>
    <submittedName>
        <fullName evidence="1">Uncharacterized protein</fullName>
    </submittedName>
</protein>
<organism evidence="1 2">
    <name type="scientific">Anaerovirgula multivorans</name>
    <dbReference type="NCBI Taxonomy" id="312168"/>
    <lineage>
        <taxon>Bacteria</taxon>
        <taxon>Bacillati</taxon>
        <taxon>Bacillota</taxon>
        <taxon>Clostridia</taxon>
        <taxon>Peptostreptococcales</taxon>
        <taxon>Natronincolaceae</taxon>
        <taxon>Anaerovirgula</taxon>
    </lineage>
</organism>
<gene>
    <name evidence="1" type="ORF">SAMN05446037_102147</name>
</gene>
<keyword evidence="2" id="KW-1185">Reference proteome</keyword>
<evidence type="ECO:0000313" key="1">
    <source>
        <dbReference type="EMBL" id="SNS79480.1"/>
    </source>
</evidence>
<accession>A0A239HDP5</accession>